<evidence type="ECO:0000313" key="2">
    <source>
        <dbReference type="WBParaSite" id="TMUE_3000014255.1"/>
    </source>
</evidence>
<proteinExistence type="predicted"/>
<sequence length="102" mass="11816">MTENYFYAMSHPFCSIRDILQKAVTSLQKTCERQPVVISSLLSSRIRLVPYRNSVLSLCARPERLRCSIGVFSSELFRKRQTGSVGPTSSHCRYSIVDRWRR</sequence>
<organism evidence="1 2">
    <name type="scientific">Trichuris muris</name>
    <name type="common">Mouse whipworm</name>
    <dbReference type="NCBI Taxonomy" id="70415"/>
    <lineage>
        <taxon>Eukaryota</taxon>
        <taxon>Metazoa</taxon>
        <taxon>Ecdysozoa</taxon>
        <taxon>Nematoda</taxon>
        <taxon>Enoplea</taxon>
        <taxon>Dorylaimia</taxon>
        <taxon>Trichinellida</taxon>
        <taxon>Trichuridae</taxon>
        <taxon>Trichuris</taxon>
    </lineage>
</organism>
<accession>A0A5S6R418</accession>
<dbReference type="Proteomes" id="UP000046395">
    <property type="component" value="Unassembled WGS sequence"/>
</dbReference>
<name>A0A5S6R418_TRIMR</name>
<reference evidence="2" key="1">
    <citation type="submission" date="2019-12" db="UniProtKB">
        <authorList>
            <consortium name="WormBaseParasite"/>
        </authorList>
    </citation>
    <scope>IDENTIFICATION</scope>
</reference>
<keyword evidence="1" id="KW-1185">Reference proteome</keyword>
<protein>
    <submittedName>
        <fullName evidence="2">Uncharacterized protein</fullName>
    </submittedName>
</protein>
<evidence type="ECO:0000313" key="1">
    <source>
        <dbReference type="Proteomes" id="UP000046395"/>
    </source>
</evidence>
<dbReference type="AlphaFoldDB" id="A0A5S6R418"/>
<dbReference type="WBParaSite" id="TMUE_3000014255.1">
    <property type="protein sequence ID" value="TMUE_3000014255.1"/>
    <property type="gene ID" value="WBGene00292241"/>
</dbReference>